<reference evidence="6 7" key="1">
    <citation type="submission" date="2024-06" db="EMBL/GenBank/DDBJ databases">
        <title>Genomic Encyclopedia of Type Strains, Phase IV (KMG-IV): sequencing the most valuable type-strain genomes for metagenomic binning, comparative biology and taxonomic classification.</title>
        <authorList>
            <person name="Goeker M."/>
        </authorList>
    </citation>
    <scope>NUCLEOTIDE SEQUENCE [LARGE SCALE GENOMIC DNA]</scope>
    <source>
        <strain evidence="6 7">DSM 27865</strain>
    </source>
</reference>
<evidence type="ECO:0000256" key="4">
    <source>
        <dbReference type="ARBA" id="ARBA00023163"/>
    </source>
</evidence>
<dbReference type="Gene3D" id="3.40.190.10">
    <property type="entry name" value="Periplasmic binding protein-like II"/>
    <property type="match status" value="2"/>
</dbReference>
<dbReference type="Proteomes" id="UP001549076">
    <property type="component" value="Unassembled WGS sequence"/>
</dbReference>
<name>A0ABV2N1J6_9HYPH</name>
<dbReference type="CDD" id="cd08432">
    <property type="entry name" value="PBP2_GcdR_TrpI_HvrB_AmpR_like"/>
    <property type="match status" value="1"/>
</dbReference>
<organism evidence="6 7">
    <name type="scientific">Aquamicrobium terrae</name>
    <dbReference type="NCBI Taxonomy" id="1324945"/>
    <lineage>
        <taxon>Bacteria</taxon>
        <taxon>Pseudomonadati</taxon>
        <taxon>Pseudomonadota</taxon>
        <taxon>Alphaproteobacteria</taxon>
        <taxon>Hyphomicrobiales</taxon>
        <taxon>Phyllobacteriaceae</taxon>
        <taxon>Aquamicrobium</taxon>
    </lineage>
</organism>
<dbReference type="InterPro" id="IPR058163">
    <property type="entry name" value="LysR-type_TF_proteobact-type"/>
</dbReference>
<dbReference type="PROSITE" id="PS50931">
    <property type="entry name" value="HTH_LYSR"/>
    <property type="match status" value="1"/>
</dbReference>
<keyword evidence="3 6" id="KW-0238">DNA-binding</keyword>
<dbReference type="Pfam" id="PF03466">
    <property type="entry name" value="LysR_substrate"/>
    <property type="match status" value="1"/>
</dbReference>
<gene>
    <name evidence="6" type="ORF">ABID37_003151</name>
</gene>
<dbReference type="InterPro" id="IPR000847">
    <property type="entry name" value="LysR_HTH_N"/>
</dbReference>
<dbReference type="RefSeq" id="WP_354196368.1">
    <property type="nucleotide sequence ID" value="NZ_JBEPML010000010.1"/>
</dbReference>
<dbReference type="SUPFAM" id="SSF46785">
    <property type="entry name" value="Winged helix' DNA-binding domain"/>
    <property type="match status" value="1"/>
</dbReference>
<dbReference type="GO" id="GO:0003677">
    <property type="term" value="F:DNA binding"/>
    <property type="evidence" value="ECO:0007669"/>
    <property type="project" value="UniProtKB-KW"/>
</dbReference>
<evidence type="ECO:0000256" key="2">
    <source>
        <dbReference type="ARBA" id="ARBA00023015"/>
    </source>
</evidence>
<dbReference type="Pfam" id="PF00126">
    <property type="entry name" value="HTH_1"/>
    <property type="match status" value="1"/>
</dbReference>
<dbReference type="PANTHER" id="PTHR30537">
    <property type="entry name" value="HTH-TYPE TRANSCRIPTIONAL REGULATOR"/>
    <property type="match status" value="1"/>
</dbReference>
<dbReference type="InterPro" id="IPR005119">
    <property type="entry name" value="LysR_subst-bd"/>
</dbReference>
<keyword evidence="7" id="KW-1185">Reference proteome</keyword>
<proteinExistence type="inferred from homology"/>
<sequence>MTDRIELKPSLHALACFEAAGRHANFTRAARELGVTQAAVSKQMKILEVQLNTRLFNRGNRAVVLTESGRRLFDGVSAGMKTMGEAIDEISRANQPTELVITTTVAMASLWIMPHIADFRVEHPDIGIKLIASDTVLDFTSDRVDVALRYGNGDWPHLDSTFLFGVRYFPVCSPTYRERYPARSIDDLAKARLLHLEGPAARYQEWEWWFASNGLDVAKLDPELSFNNYPLLVQAALAGQGVLLAWGNIIDDLIASGALVPMIPGYTPANQAYYLVTNKRRALREEALLFKRWLVERTRHLR</sequence>
<dbReference type="SUPFAM" id="SSF53850">
    <property type="entry name" value="Periplasmic binding protein-like II"/>
    <property type="match status" value="1"/>
</dbReference>
<dbReference type="PRINTS" id="PR00039">
    <property type="entry name" value="HTHLYSR"/>
</dbReference>
<evidence type="ECO:0000256" key="1">
    <source>
        <dbReference type="ARBA" id="ARBA00009437"/>
    </source>
</evidence>
<evidence type="ECO:0000313" key="6">
    <source>
        <dbReference type="EMBL" id="MET3792928.1"/>
    </source>
</evidence>
<dbReference type="InterPro" id="IPR036390">
    <property type="entry name" value="WH_DNA-bd_sf"/>
</dbReference>
<protein>
    <submittedName>
        <fullName evidence="6">DNA-binding transcriptional LysR family regulator</fullName>
    </submittedName>
</protein>
<comment type="caution">
    <text evidence="6">The sequence shown here is derived from an EMBL/GenBank/DDBJ whole genome shotgun (WGS) entry which is preliminary data.</text>
</comment>
<keyword evidence="2" id="KW-0805">Transcription regulation</keyword>
<dbReference type="EMBL" id="JBEPML010000010">
    <property type="protein sequence ID" value="MET3792928.1"/>
    <property type="molecule type" value="Genomic_DNA"/>
</dbReference>
<accession>A0ABV2N1J6</accession>
<dbReference type="Gene3D" id="1.10.10.10">
    <property type="entry name" value="Winged helix-like DNA-binding domain superfamily/Winged helix DNA-binding domain"/>
    <property type="match status" value="1"/>
</dbReference>
<evidence type="ECO:0000256" key="3">
    <source>
        <dbReference type="ARBA" id="ARBA00023125"/>
    </source>
</evidence>
<dbReference type="InterPro" id="IPR036388">
    <property type="entry name" value="WH-like_DNA-bd_sf"/>
</dbReference>
<feature type="domain" description="HTH lysR-type" evidence="5">
    <location>
        <begin position="9"/>
        <end position="66"/>
    </location>
</feature>
<dbReference type="PANTHER" id="PTHR30537:SF74">
    <property type="entry name" value="HTH-TYPE TRANSCRIPTIONAL REGULATOR TRPI"/>
    <property type="match status" value="1"/>
</dbReference>
<evidence type="ECO:0000313" key="7">
    <source>
        <dbReference type="Proteomes" id="UP001549076"/>
    </source>
</evidence>
<comment type="similarity">
    <text evidence="1">Belongs to the LysR transcriptional regulatory family.</text>
</comment>
<keyword evidence="4" id="KW-0804">Transcription</keyword>
<evidence type="ECO:0000259" key="5">
    <source>
        <dbReference type="PROSITE" id="PS50931"/>
    </source>
</evidence>